<organism evidence="1 2">
    <name type="scientific">Hymenobacter amundsenii</name>
    <dbReference type="NCBI Taxonomy" id="2006685"/>
    <lineage>
        <taxon>Bacteria</taxon>
        <taxon>Pseudomonadati</taxon>
        <taxon>Bacteroidota</taxon>
        <taxon>Cytophagia</taxon>
        <taxon>Cytophagales</taxon>
        <taxon>Hymenobacteraceae</taxon>
        <taxon>Hymenobacter</taxon>
    </lineage>
</organism>
<reference evidence="1 2" key="1">
    <citation type="submission" date="2017-06" db="EMBL/GenBank/DDBJ databases">
        <title>Hymenobacter amundsenii sp. nov. isolated from regoliths in Antarctica.</title>
        <authorList>
            <person name="Sedlacek I."/>
            <person name="Kralova S."/>
            <person name="Pantucek R."/>
            <person name="Svec P."/>
            <person name="Holochova P."/>
            <person name="Stankova E."/>
            <person name="Vrbovska V."/>
            <person name="Busse H.-J."/>
        </authorList>
    </citation>
    <scope>NUCLEOTIDE SEQUENCE [LARGE SCALE GENOMIC DNA]</scope>
    <source>
        <strain evidence="1 2">CCM 8682</strain>
    </source>
</reference>
<evidence type="ECO:0000313" key="1">
    <source>
        <dbReference type="EMBL" id="OWP61906.1"/>
    </source>
</evidence>
<dbReference type="EMBL" id="NIRR01000038">
    <property type="protein sequence ID" value="OWP61906.1"/>
    <property type="molecule type" value="Genomic_DNA"/>
</dbReference>
<protein>
    <submittedName>
        <fullName evidence="1">Uncharacterized protein</fullName>
    </submittedName>
</protein>
<accession>A0A246FH99</accession>
<comment type="caution">
    <text evidence="1">The sequence shown here is derived from an EMBL/GenBank/DDBJ whole genome shotgun (WGS) entry which is preliminary data.</text>
</comment>
<sequence>MVVLVVLLAGLAGVGYQFLASLNPIEGMRAYTTSSKQSKAMGVFDRYVQVKPQSLRHDSLYSLRIEEAYLEKYWVCDEGCISANEINSVGSKTLIVRLQRSSDATGLQDTYFIRQQHGANKSALHLGQDGVLLDYINADLSGCYPSWPLKYYVYKGRYGADETLLDSLTVY</sequence>
<name>A0A246FH99_9BACT</name>
<keyword evidence="2" id="KW-1185">Reference proteome</keyword>
<proteinExistence type="predicted"/>
<dbReference type="Proteomes" id="UP000197277">
    <property type="component" value="Unassembled WGS sequence"/>
</dbReference>
<dbReference type="AlphaFoldDB" id="A0A246FH99"/>
<gene>
    <name evidence="1" type="ORF">CDA63_16815</name>
</gene>
<evidence type="ECO:0000313" key="2">
    <source>
        <dbReference type="Proteomes" id="UP000197277"/>
    </source>
</evidence>